<evidence type="ECO:0000313" key="2">
    <source>
        <dbReference type="EMBL" id="SQA93233.1"/>
    </source>
</evidence>
<organism evidence="1 3">
    <name type="scientific">Capnocytophaga ochracea</name>
    <dbReference type="NCBI Taxonomy" id="1018"/>
    <lineage>
        <taxon>Bacteria</taxon>
        <taxon>Pseudomonadati</taxon>
        <taxon>Bacteroidota</taxon>
        <taxon>Flavobacteriia</taxon>
        <taxon>Flavobacteriales</taxon>
        <taxon>Flavobacteriaceae</taxon>
        <taxon>Capnocytophaga</taxon>
    </lineage>
</organism>
<protein>
    <recommendedName>
        <fullName evidence="5">Zinc-finger domain-containing protein</fullName>
    </recommendedName>
</protein>
<dbReference type="EMBL" id="UARG01000017">
    <property type="protein sequence ID" value="SQA77974.1"/>
    <property type="molecule type" value="Genomic_DNA"/>
</dbReference>
<dbReference type="Proteomes" id="UP000249891">
    <property type="component" value="Unassembled WGS sequence"/>
</dbReference>
<evidence type="ECO:0000313" key="4">
    <source>
        <dbReference type="Proteomes" id="UP000250169"/>
    </source>
</evidence>
<dbReference type="RefSeq" id="WP_009409968.1">
    <property type="nucleotide sequence ID" value="NZ_CP110229.1"/>
</dbReference>
<gene>
    <name evidence="2" type="ORF">NCTC11545_00599</name>
    <name evidence="1" type="ORF">NCTC11546_01199</name>
</gene>
<name>A0A2X2RFM2_CAPOC</name>
<dbReference type="Proteomes" id="UP000250169">
    <property type="component" value="Unassembled WGS sequence"/>
</dbReference>
<proteinExistence type="predicted"/>
<evidence type="ECO:0008006" key="5">
    <source>
        <dbReference type="Google" id="ProtNLM"/>
    </source>
</evidence>
<accession>A0A2X2RFM2</accession>
<dbReference type="AlphaFoldDB" id="A0A2X2RFM2"/>
<evidence type="ECO:0000313" key="3">
    <source>
        <dbReference type="Proteomes" id="UP000249891"/>
    </source>
</evidence>
<dbReference type="EMBL" id="UAVS01000001">
    <property type="protein sequence ID" value="SQA93233.1"/>
    <property type="molecule type" value="Genomic_DNA"/>
</dbReference>
<reference evidence="3 4" key="1">
    <citation type="submission" date="2018-06" db="EMBL/GenBank/DDBJ databases">
        <authorList>
            <consortium name="Pathogen Informatics"/>
            <person name="Doyle S."/>
        </authorList>
    </citation>
    <scope>NUCLEOTIDE SEQUENCE [LARGE SCALE GENOMIC DNA]</scope>
    <source>
        <strain evidence="2 4">NCTC11545</strain>
        <strain evidence="1 3">NCTC11546</strain>
    </source>
</reference>
<evidence type="ECO:0000313" key="1">
    <source>
        <dbReference type="EMBL" id="SQA77974.1"/>
    </source>
</evidence>
<sequence length="96" mass="11528">MKRLLHKFIHFAILPCNEATFMIEKQLHSKLSLKEQLQLKAHLHLCKICLNYSKKAFAIHQWLQKFFLSKEEHSPIKTAEMEQFKKDLKKRLHTQS</sequence>